<evidence type="ECO:0000313" key="3">
    <source>
        <dbReference type="Proteomes" id="UP000601361"/>
    </source>
</evidence>
<dbReference type="Proteomes" id="UP000601361">
    <property type="component" value="Unassembled WGS sequence"/>
</dbReference>
<organism evidence="2 3">
    <name type="scientific">Hymenobacter glacieicola</name>
    <dbReference type="NCBI Taxonomy" id="1562124"/>
    <lineage>
        <taxon>Bacteria</taxon>
        <taxon>Pseudomonadati</taxon>
        <taxon>Bacteroidota</taxon>
        <taxon>Cytophagia</taxon>
        <taxon>Cytophagales</taxon>
        <taxon>Hymenobacteraceae</taxon>
        <taxon>Hymenobacter</taxon>
    </lineage>
</organism>
<sequence>MVKLRRPQGDEFFKLGFEIGGGGVAEGGMPAFVDVMADLKLASVRTGEAAAVKQFSCEATLKQFGGGVVTAVAAPAHALQCTTLRNQGLESDGRVLAAPGDAPASLRSEYTSGLPGGRRMARGPAHGLRRKGSTNRTKLKG</sequence>
<proteinExistence type="predicted"/>
<feature type="compositionally biased region" description="Basic residues" evidence="1">
    <location>
        <begin position="127"/>
        <end position="141"/>
    </location>
</feature>
<accession>A0ABQ1X605</accession>
<reference evidence="3" key="1">
    <citation type="journal article" date="2019" name="Int. J. Syst. Evol. Microbiol.">
        <title>The Global Catalogue of Microorganisms (GCM) 10K type strain sequencing project: providing services to taxonomists for standard genome sequencing and annotation.</title>
        <authorList>
            <consortium name="The Broad Institute Genomics Platform"/>
            <consortium name="The Broad Institute Genome Sequencing Center for Infectious Disease"/>
            <person name="Wu L."/>
            <person name="Ma J."/>
        </authorList>
    </citation>
    <scope>NUCLEOTIDE SEQUENCE [LARGE SCALE GENOMIC DNA]</scope>
    <source>
        <strain evidence="3">CGMCC 1.12990</strain>
    </source>
</reference>
<keyword evidence="3" id="KW-1185">Reference proteome</keyword>
<evidence type="ECO:0000256" key="1">
    <source>
        <dbReference type="SAM" id="MobiDB-lite"/>
    </source>
</evidence>
<gene>
    <name evidence="2" type="ORF">GCM10011378_42070</name>
</gene>
<name>A0ABQ1X605_9BACT</name>
<feature type="region of interest" description="Disordered" evidence="1">
    <location>
        <begin position="92"/>
        <end position="141"/>
    </location>
</feature>
<evidence type="ECO:0000313" key="2">
    <source>
        <dbReference type="EMBL" id="GGG61604.1"/>
    </source>
</evidence>
<dbReference type="EMBL" id="BMGS01000017">
    <property type="protein sequence ID" value="GGG61604.1"/>
    <property type="molecule type" value="Genomic_DNA"/>
</dbReference>
<comment type="caution">
    <text evidence="2">The sequence shown here is derived from an EMBL/GenBank/DDBJ whole genome shotgun (WGS) entry which is preliminary data.</text>
</comment>
<protein>
    <submittedName>
        <fullName evidence="2">Uncharacterized protein</fullName>
    </submittedName>
</protein>